<dbReference type="SUPFAM" id="SSF53335">
    <property type="entry name" value="S-adenosyl-L-methionine-dependent methyltransferases"/>
    <property type="match status" value="1"/>
</dbReference>
<dbReference type="Pfam" id="PF00145">
    <property type="entry name" value="DNA_methylase"/>
    <property type="match status" value="1"/>
</dbReference>
<gene>
    <name evidence="8" type="primary">hhaIM_2</name>
    <name evidence="8" type="ORF">NCTC11460_02094</name>
</gene>
<dbReference type="EMBL" id="UGTB01000004">
    <property type="protein sequence ID" value="SUB62086.1"/>
    <property type="molecule type" value="Genomic_DNA"/>
</dbReference>
<evidence type="ECO:0000313" key="8">
    <source>
        <dbReference type="EMBL" id="SUB62086.1"/>
    </source>
</evidence>
<dbReference type="GO" id="GO:0032259">
    <property type="term" value="P:methylation"/>
    <property type="evidence" value="ECO:0007669"/>
    <property type="project" value="UniProtKB-KW"/>
</dbReference>
<accession>A0A379CK09</accession>
<dbReference type="InterPro" id="IPR001525">
    <property type="entry name" value="C5_MeTfrase"/>
</dbReference>
<dbReference type="Gene3D" id="3.40.50.150">
    <property type="entry name" value="Vaccinia Virus protein VP39"/>
    <property type="match status" value="1"/>
</dbReference>
<feature type="active site" evidence="5">
    <location>
        <position position="61"/>
    </location>
</feature>
<proteinExistence type="inferred from homology"/>
<dbReference type="NCBIfam" id="TIGR00675">
    <property type="entry name" value="dcm"/>
    <property type="match status" value="1"/>
</dbReference>
<dbReference type="CDD" id="cd00315">
    <property type="entry name" value="Cyt_C5_DNA_methylase"/>
    <property type="match status" value="1"/>
</dbReference>
<keyword evidence="3 5" id="KW-0949">S-adenosyl-L-methionine</keyword>
<dbReference type="PANTHER" id="PTHR46098">
    <property type="entry name" value="TRNA (CYTOSINE(38)-C(5))-METHYLTRANSFERASE"/>
    <property type="match status" value="1"/>
</dbReference>
<sequence>MALKKTGIEHEVVGIFEIDKFAIKSYQAIFNDDKILNLGDITKVDVKNIPDCDLFTYSFPCQDISVAGKLKGLDKNSNTRSGLLWDCEKIISEKKPKYLLMENVKNLVGKKFKSDFEEWLKILEDMGYTNYWKVLNAKDYGIPQNRERVFCVSILGEHTPYKFPEKFPLKLRMRDLLEDTVDEKFYLSQEQIDKIKFSTFNSKKKSIQEKDWRDTLCARDFKDPKCVKVKQIGQYDTNTRSNSSIFRVYDDNGLAPSLTTMGGGNREPHVVDDKLKLVGGIGGNSYLYKVVCEERRDEGLRFFKDNNCGTTRTINSGGDKRVIENNNQDFRIRKLTPKECWRLMGIKDEDFEKAQRVCSNTQLYKQAGNAIVVDVLEKIFMSLFF</sequence>
<protein>
    <recommendedName>
        <fullName evidence="7">Cytosine-specific methyltransferase</fullName>
        <ecNumber evidence="7">2.1.1.37</ecNumber>
    </recommendedName>
</protein>
<dbReference type="PRINTS" id="PR00105">
    <property type="entry name" value="C5METTRFRASE"/>
</dbReference>
<name>A0A379CK09_9FIRM</name>
<dbReference type="InterPro" id="IPR031303">
    <property type="entry name" value="C5_meth_CS"/>
</dbReference>
<evidence type="ECO:0000256" key="6">
    <source>
        <dbReference type="RuleBase" id="RU000416"/>
    </source>
</evidence>
<evidence type="ECO:0000256" key="3">
    <source>
        <dbReference type="ARBA" id="ARBA00022691"/>
    </source>
</evidence>
<dbReference type="GO" id="GO:0009307">
    <property type="term" value="P:DNA restriction-modification system"/>
    <property type="evidence" value="ECO:0007669"/>
    <property type="project" value="UniProtKB-KW"/>
</dbReference>
<dbReference type="AlphaFoldDB" id="A0A379CK09"/>
<evidence type="ECO:0000256" key="4">
    <source>
        <dbReference type="ARBA" id="ARBA00022747"/>
    </source>
</evidence>
<evidence type="ECO:0000256" key="2">
    <source>
        <dbReference type="ARBA" id="ARBA00022679"/>
    </source>
</evidence>
<dbReference type="PROSITE" id="PS51679">
    <property type="entry name" value="SAM_MT_C5"/>
    <property type="match status" value="1"/>
</dbReference>
<dbReference type="EC" id="2.1.1.37" evidence="7"/>
<dbReference type="Gene3D" id="3.90.120.10">
    <property type="entry name" value="DNA Methylase, subunit A, domain 2"/>
    <property type="match status" value="1"/>
</dbReference>
<evidence type="ECO:0000313" key="9">
    <source>
        <dbReference type="Proteomes" id="UP000255101"/>
    </source>
</evidence>
<dbReference type="REBASE" id="406580">
    <property type="entry name" value="M.Pan11460ORF2094P"/>
</dbReference>
<comment type="similarity">
    <text evidence="5 6">Belongs to the class I-like SAM-binding methyltransferase superfamily. C5-methyltransferase family.</text>
</comment>
<dbReference type="InterPro" id="IPR029063">
    <property type="entry name" value="SAM-dependent_MTases_sf"/>
</dbReference>
<evidence type="ECO:0000256" key="1">
    <source>
        <dbReference type="ARBA" id="ARBA00022603"/>
    </source>
</evidence>
<evidence type="ECO:0000256" key="5">
    <source>
        <dbReference type="PROSITE-ProRule" id="PRU01016"/>
    </source>
</evidence>
<keyword evidence="1 5" id="KW-0489">Methyltransferase</keyword>
<dbReference type="PANTHER" id="PTHR46098:SF1">
    <property type="entry name" value="TRNA (CYTOSINE(38)-C(5))-METHYLTRANSFERASE"/>
    <property type="match status" value="1"/>
</dbReference>
<dbReference type="GO" id="GO:0003886">
    <property type="term" value="F:DNA (cytosine-5-)-methyltransferase activity"/>
    <property type="evidence" value="ECO:0007669"/>
    <property type="project" value="UniProtKB-EC"/>
</dbReference>
<reference evidence="8 9" key="1">
    <citation type="submission" date="2018-06" db="EMBL/GenBank/DDBJ databases">
        <authorList>
            <consortium name="Pathogen Informatics"/>
            <person name="Doyle S."/>
        </authorList>
    </citation>
    <scope>NUCLEOTIDE SEQUENCE [LARGE SCALE GENOMIC DNA]</scope>
    <source>
        <strain evidence="8 9">NCTC11460</strain>
    </source>
</reference>
<organism evidence="8 9">
    <name type="scientific">Peptostreptococcus anaerobius</name>
    <dbReference type="NCBI Taxonomy" id="1261"/>
    <lineage>
        <taxon>Bacteria</taxon>
        <taxon>Bacillati</taxon>
        <taxon>Bacillota</taxon>
        <taxon>Clostridia</taxon>
        <taxon>Peptostreptococcales</taxon>
        <taxon>Peptostreptococcaceae</taxon>
        <taxon>Peptostreptococcus</taxon>
    </lineage>
</organism>
<dbReference type="Proteomes" id="UP000255101">
    <property type="component" value="Unassembled WGS sequence"/>
</dbReference>
<dbReference type="PROSITE" id="PS00094">
    <property type="entry name" value="C5_MTASE_1"/>
    <property type="match status" value="1"/>
</dbReference>
<dbReference type="InterPro" id="IPR018117">
    <property type="entry name" value="C5_DNA_meth_AS"/>
</dbReference>
<evidence type="ECO:0000256" key="7">
    <source>
        <dbReference type="RuleBase" id="RU000417"/>
    </source>
</evidence>
<keyword evidence="4" id="KW-0680">Restriction system</keyword>
<dbReference type="PROSITE" id="PS00095">
    <property type="entry name" value="C5_MTASE_2"/>
    <property type="match status" value="1"/>
</dbReference>
<comment type="catalytic activity">
    <reaction evidence="7">
        <text>a 2'-deoxycytidine in DNA + S-adenosyl-L-methionine = a 5-methyl-2'-deoxycytidine in DNA + S-adenosyl-L-homocysteine + H(+)</text>
        <dbReference type="Rhea" id="RHEA:13681"/>
        <dbReference type="Rhea" id="RHEA-COMP:11369"/>
        <dbReference type="Rhea" id="RHEA-COMP:11370"/>
        <dbReference type="ChEBI" id="CHEBI:15378"/>
        <dbReference type="ChEBI" id="CHEBI:57856"/>
        <dbReference type="ChEBI" id="CHEBI:59789"/>
        <dbReference type="ChEBI" id="CHEBI:85452"/>
        <dbReference type="ChEBI" id="CHEBI:85454"/>
        <dbReference type="EC" id="2.1.1.37"/>
    </reaction>
</comment>
<keyword evidence="2 5" id="KW-0808">Transferase</keyword>
<dbReference type="InterPro" id="IPR050750">
    <property type="entry name" value="C5-MTase"/>
</dbReference>